<organism evidence="9">
    <name type="scientific">Chlorella variabilis</name>
    <name type="common">Green alga</name>
    <dbReference type="NCBI Taxonomy" id="554065"/>
    <lineage>
        <taxon>Eukaryota</taxon>
        <taxon>Viridiplantae</taxon>
        <taxon>Chlorophyta</taxon>
        <taxon>core chlorophytes</taxon>
        <taxon>Trebouxiophyceae</taxon>
        <taxon>Chlorellales</taxon>
        <taxon>Chlorellaceae</taxon>
        <taxon>Chlorella clade</taxon>
        <taxon>Chlorella</taxon>
    </lineage>
</organism>
<dbReference type="KEGG" id="cvr:CHLNCDRAFT_59102"/>
<dbReference type="InterPro" id="IPR036259">
    <property type="entry name" value="MFS_trans_sf"/>
</dbReference>
<reference evidence="8 9" key="1">
    <citation type="journal article" date="2010" name="Plant Cell">
        <title>The Chlorella variabilis NC64A genome reveals adaptation to photosymbiosis, coevolution with viruses, and cryptic sex.</title>
        <authorList>
            <person name="Blanc G."/>
            <person name="Duncan G."/>
            <person name="Agarkova I."/>
            <person name="Borodovsky M."/>
            <person name="Gurnon J."/>
            <person name="Kuo A."/>
            <person name="Lindquist E."/>
            <person name="Lucas S."/>
            <person name="Pangilinan J."/>
            <person name="Polle J."/>
            <person name="Salamov A."/>
            <person name="Terry A."/>
            <person name="Yamada T."/>
            <person name="Dunigan D.D."/>
            <person name="Grigoriev I.V."/>
            <person name="Claverie J.M."/>
            <person name="Van Etten J.L."/>
        </authorList>
    </citation>
    <scope>NUCLEOTIDE SEQUENCE [LARGE SCALE GENOMIC DNA]</scope>
    <source>
        <strain evidence="8 9">NC64A</strain>
    </source>
</reference>
<feature type="transmembrane region" description="Helical" evidence="7">
    <location>
        <begin position="74"/>
        <end position="94"/>
    </location>
</feature>
<feature type="transmembrane region" description="Helical" evidence="7">
    <location>
        <begin position="309"/>
        <end position="336"/>
    </location>
</feature>
<keyword evidence="4 7" id="KW-0812">Transmembrane</keyword>
<evidence type="ECO:0000256" key="1">
    <source>
        <dbReference type="ARBA" id="ARBA00004141"/>
    </source>
</evidence>
<proteinExistence type="inferred from homology"/>
<evidence type="ECO:0000256" key="6">
    <source>
        <dbReference type="ARBA" id="ARBA00023136"/>
    </source>
</evidence>
<keyword evidence="6 7" id="KW-0472">Membrane</keyword>
<feature type="transmembrane region" description="Helical" evidence="7">
    <location>
        <begin position="20"/>
        <end position="39"/>
    </location>
</feature>
<feature type="transmembrane region" description="Helical" evidence="7">
    <location>
        <begin position="131"/>
        <end position="153"/>
    </location>
</feature>
<dbReference type="SUPFAM" id="SSF103473">
    <property type="entry name" value="MFS general substrate transporter"/>
    <property type="match status" value="1"/>
</dbReference>
<evidence type="ECO:0000256" key="7">
    <source>
        <dbReference type="SAM" id="Phobius"/>
    </source>
</evidence>
<sequence length="414" mass="45632">MASGVEALVFPHGTRDGRLWLLAVSLFGEFIQGGLMFGWPSLSGMLQQLGNFDEGCSDLAEGEVCTPQESSLQLLWTLGIFTLNCGPVVMGFVLDFLGPKLTGILGVVLNMAALVLFGVSSSGGVNAFIPAAILLGLGNITFHLAQFHISALFPRSRGLVASVFVAGFTGCGIVMYLLMLIFENSGSSQAAYRTIMLSYAGICSLWIPLLAWMMPNNSFRVGMVYLMRKDWTFEVRLRTGTTRQQLKNKGDDGSYVDFANIVVAFAVLGIPVIGWLLDKKGYGITLGTINGLNVISSILQAIPNLQIQVLTLITWMISRFFMYSSYFAIFGNLFGFKNFGKLVAADNIVNSLFGLLQYPLAYLGLHYGFTWINVSQAIVLLPLFFFAFFMYRCENSDLVPIRPFEGDELEMRYY</sequence>
<dbReference type="PANTHER" id="PTHR20772">
    <property type="entry name" value="PROTEIN FMP42"/>
    <property type="match status" value="1"/>
</dbReference>
<dbReference type="EMBL" id="GL433860">
    <property type="protein sequence ID" value="EFN51841.1"/>
    <property type="molecule type" value="Genomic_DNA"/>
</dbReference>
<dbReference type="GeneID" id="17351299"/>
<feature type="transmembrane region" description="Helical" evidence="7">
    <location>
        <begin position="284"/>
        <end position="303"/>
    </location>
</feature>
<name>E1ZQR1_CHLVA</name>
<evidence type="ECO:0000256" key="4">
    <source>
        <dbReference type="ARBA" id="ARBA00022692"/>
    </source>
</evidence>
<feature type="transmembrane region" description="Helical" evidence="7">
    <location>
        <begin position="348"/>
        <end position="365"/>
    </location>
</feature>
<keyword evidence="5 7" id="KW-1133">Transmembrane helix</keyword>
<dbReference type="AlphaFoldDB" id="E1ZQR1"/>
<dbReference type="eggNOG" id="ENOG502RRFV">
    <property type="taxonomic scope" value="Eukaryota"/>
</dbReference>
<evidence type="ECO:0000256" key="3">
    <source>
        <dbReference type="ARBA" id="ARBA00022448"/>
    </source>
</evidence>
<dbReference type="OrthoDB" id="330047at2759"/>
<feature type="transmembrane region" description="Helical" evidence="7">
    <location>
        <begin position="258"/>
        <end position="277"/>
    </location>
</feature>
<dbReference type="RefSeq" id="XP_005843943.1">
    <property type="nucleotide sequence ID" value="XM_005843881.1"/>
</dbReference>
<dbReference type="STRING" id="554065.E1ZQR1"/>
<dbReference type="Gene3D" id="1.20.1250.20">
    <property type="entry name" value="MFS general substrate transporter like domains"/>
    <property type="match status" value="2"/>
</dbReference>
<gene>
    <name evidence="8" type="ORF">CHLNCDRAFT_59102</name>
</gene>
<feature type="transmembrane region" description="Helical" evidence="7">
    <location>
        <begin position="159"/>
        <end position="182"/>
    </location>
</feature>
<evidence type="ECO:0000313" key="8">
    <source>
        <dbReference type="EMBL" id="EFN51841.1"/>
    </source>
</evidence>
<keyword evidence="3" id="KW-0813">Transport</keyword>
<dbReference type="GO" id="GO:0016020">
    <property type="term" value="C:membrane"/>
    <property type="evidence" value="ECO:0007669"/>
    <property type="project" value="UniProtKB-SubCell"/>
</dbReference>
<protein>
    <recommendedName>
        <fullName evidence="10">Nodulin-like domain-containing protein</fullName>
    </recommendedName>
</protein>
<feature type="transmembrane region" description="Helical" evidence="7">
    <location>
        <begin position="100"/>
        <end position="119"/>
    </location>
</feature>
<feature type="transmembrane region" description="Helical" evidence="7">
    <location>
        <begin position="194"/>
        <end position="214"/>
    </location>
</feature>
<evidence type="ECO:0008006" key="10">
    <source>
        <dbReference type="Google" id="ProtNLM"/>
    </source>
</evidence>
<dbReference type="InParanoid" id="E1ZQR1"/>
<accession>E1ZQR1</accession>
<comment type="subcellular location">
    <subcellularLocation>
        <location evidence="1">Membrane</location>
        <topology evidence="1">Multi-pass membrane protein</topology>
    </subcellularLocation>
</comment>
<dbReference type="OMA" id="IQMLRLN"/>
<comment type="similarity">
    <text evidence="2">Belongs to the SLC43A transporter (TC 2.A.1.44) family.</text>
</comment>
<evidence type="ECO:0000256" key="5">
    <source>
        <dbReference type="ARBA" id="ARBA00022989"/>
    </source>
</evidence>
<feature type="transmembrane region" description="Helical" evidence="7">
    <location>
        <begin position="371"/>
        <end position="391"/>
    </location>
</feature>
<evidence type="ECO:0000256" key="2">
    <source>
        <dbReference type="ARBA" id="ARBA00006595"/>
    </source>
</evidence>
<dbReference type="InterPro" id="IPR052599">
    <property type="entry name" value="SLC43A_AATransporter"/>
</dbReference>
<dbReference type="Proteomes" id="UP000008141">
    <property type="component" value="Unassembled WGS sequence"/>
</dbReference>
<evidence type="ECO:0000313" key="9">
    <source>
        <dbReference type="Proteomes" id="UP000008141"/>
    </source>
</evidence>
<keyword evidence="9" id="KW-1185">Reference proteome</keyword>
<dbReference type="PANTHER" id="PTHR20772:SF2">
    <property type="entry name" value="PROTEIN FMP42"/>
    <property type="match status" value="1"/>
</dbReference>